<organism evidence="1 2">
    <name type="scientific">Shouchella clausii</name>
    <name type="common">Alkalihalobacillus clausii</name>
    <dbReference type="NCBI Taxonomy" id="79880"/>
    <lineage>
        <taxon>Bacteria</taxon>
        <taxon>Bacillati</taxon>
        <taxon>Bacillota</taxon>
        <taxon>Bacilli</taxon>
        <taxon>Bacillales</taxon>
        <taxon>Bacillaceae</taxon>
        <taxon>Shouchella</taxon>
    </lineage>
</organism>
<dbReference type="GO" id="GO:0006310">
    <property type="term" value="P:DNA recombination"/>
    <property type="evidence" value="ECO:0007669"/>
    <property type="project" value="InterPro"/>
</dbReference>
<dbReference type="EMBL" id="NPBS01000153">
    <property type="protein sequence ID" value="PAF23750.1"/>
    <property type="molecule type" value="Genomic_DNA"/>
</dbReference>
<protein>
    <submittedName>
        <fullName evidence="1">Uncharacterized protein</fullName>
    </submittedName>
</protein>
<evidence type="ECO:0000313" key="1">
    <source>
        <dbReference type="EMBL" id="PAF23750.1"/>
    </source>
</evidence>
<gene>
    <name evidence="1" type="ORF">CHH61_22275</name>
</gene>
<dbReference type="GO" id="GO:0003677">
    <property type="term" value="F:DNA binding"/>
    <property type="evidence" value="ECO:0007669"/>
    <property type="project" value="InterPro"/>
</dbReference>
<accession>A0A268RU45</accession>
<name>A0A268RU45_SHOCL</name>
<comment type="caution">
    <text evidence="1">The sequence shown here is derived from an EMBL/GenBank/DDBJ whole genome shotgun (WGS) entry which is preliminary data.</text>
</comment>
<proteinExistence type="predicted"/>
<dbReference type="Proteomes" id="UP000216133">
    <property type="component" value="Unassembled WGS sequence"/>
</dbReference>
<dbReference type="Gene3D" id="1.10.443.10">
    <property type="entry name" value="Intergrase catalytic core"/>
    <property type="match status" value="1"/>
</dbReference>
<dbReference type="GO" id="GO:0015074">
    <property type="term" value="P:DNA integration"/>
    <property type="evidence" value="ECO:0007669"/>
    <property type="project" value="InterPro"/>
</dbReference>
<sequence>MRQGEILALRWKDINFESKTSR</sequence>
<dbReference type="AlphaFoldDB" id="A0A268RU45"/>
<reference evidence="1 2" key="1">
    <citation type="submission" date="2017-07" db="EMBL/GenBank/DDBJ databases">
        <title>Isolation and whole genome analysis of endospore-forming bacteria from heroin.</title>
        <authorList>
            <person name="Kalinowski J."/>
            <person name="Ahrens B."/>
            <person name="Al-Dilaimi A."/>
            <person name="Winkler A."/>
            <person name="Wibberg D."/>
            <person name="Schleenbecker U."/>
            <person name="Ruckert C."/>
            <person name="Wolfel R."/>
            <person name="Grass G."/>
        </authorList>
    </citation>
    <scope>NUCLEOTIDE SEQUENCE [LARGE SCALE GENOMIC DNA]</scope>
    <source>
        <strain evidence="1 2">7523-2</strain>
    </source>
</reference>
<dbReference type="InterPro" id="IPR013762">
    <property type="entry name" value="Integrase-like_cat_sf"/>
</dbReference>
<evidence type="ECO:0000313" key="2">
    <source>
        <dbReference type="Proteomes" id="UP000216133"/>
    </source>
</evidence>